<dbReference type="SMART" id="SM00343">
    <property type="entry name" value="ZnF_C2HC"/>
    <property type="match status" value="1"/>
</dbReference>
<keyword evidence="12" id="KW-1185">Reference proteome</keyword>
<evidence type="ECO:0000256" key="7">
    <source>
        <dbReference type="SAM" id="Coils"/>
    </source>
</evidence>
<keyword evidence="7" id="KW-0175">Coiled coil</keyword>
<evidence type="ECO:0000256" key="8">
    <source>
        <dbReference type="SAM" id="MobiDB-lite"/>
    </source>
</evidence>
<evidence type="ECO:0000256" key="6">
    <source>
        <dbReference type="PROSITE-ProRule" id="PRU00309"/>
    </source>
</evidence>
<proteinExistence type="predicted"/>
<comment type="caution">
    <text evidence="11">The sequence shown here is derived from an EMBL/GenBank/DDBJ whole genome shotgun (WGS) entry which is preliminary data.</text>
</comment>
<sequence length="746" mass="84294">MHQFPSDPSVRTQWVQFVRRHRQDYKDPSSKYSSLCSAHFDESGYEKKMSVVRSVKEEYKIEMRVFLKPTAVPTRDSVTPQSPEKISHREKRKLRREAMAKVNVPPKKKKPSSSAAHATLEPASDSITSLDQGAESEAEPEEPASDNLAAYGTASSSMQTDTKSCKGCKHKAEYQKAMRAKKGLLCKVKGLKKEVSSLKATIAELQSCVAEKETEEEEECAQPRLNFAKESSSHGQNYFSWSSTGEEEEDGAVEGNEQEWGPIGVSSEEEETTEDEEEIPELNANDIKADADSSDCHYNQPKFIVFYEMLLKIFLLFCFNCKKNNPQVSMVQNGTMVTVRQKCAKCIKGYVWTSQRMMPHGKYPAGNVLLSLAILMAGASISKILLVFRHMGLQTDLVNKVRDLKDVVWAGDGRYDSMGHSAKYAAGVTTGVFIPDRHRGIPKWIRENCPGTTHFYDIWHVARSVTKKLLAASKEKGCEIIQDWMKGIRRHMYWSATSTKPGFGSLILAKRNSFLGHVANKHADHPDPLYKVCNHGSLPSRKWIKIGPAAYDKLKSLLTGKALLNDIKQLSPDAQRSCLEGFHATLNHWHPKMIGFSWLGSFCRHILAILHFNENLHRDTQVNRDGEKYFQITYPKFKLVYAEDIKKLLFNLSKQEMKEVFDRYSARTPEPLTAQFSGHIDKETAVKARKEKQGQGISTQLFPAREEQEVLQEASCIFQEPASGSRAVRKCSKCKRPGHTRRNCPE</sequence>
<name>A0AAD9UWX1_ACRCE</name>
<evidence type="ECO:0000256" key="4">
    <source>
        <dbReference type="ARBA" id="ARBA00023125"/>
    </source>
</evidence>
<feature type="domain" description="CCHC-type" evidence="9">
    <location>
        <begin position="729"/>
        <end position="746"/>
    </location>
</feature>
<evidence type="ECO:0000313" key="11">
    <source>
        <dbReference type="EMBL" id="KAK2552961.1"/>
    </source>
</evidence>
<feature type="domain" description="THAP-type" evidence="10">
    <location>
        <begin position="1"/>
        <end position="76"/>
    </location>
</feature>
<dbReference type="Pfam" id="PF05485">
    <property type="entry name" value="THAP"/>
    <property type="match status" value="1"/>
</dbReference>
<accession>A0AAD9UWX1</accession>
<feature type="region of interest" description="Disordered" evidence="8">
    <location>
        <begin position="234"/>
        <end position="278"/>
    </location>
</feature>
<keyword evidence="2 5" id="KW-0863">Zinc-finger</keyword>
<dbReference type="PANTHER" id="PTHR31751:SF42">
    <property type="entry name" value="PROTEIN CBG10204"/>
    <property type="match status" value="1"/>
</dbReference>
<dbReference type="PROSITE" id="PS50950">
    <property type="entry name" value="ZF_THAP"/>
    <property type="match status" value="1"/>
</dbReference>
<feature type="compositionally biased region" description="Acidic residues" evidence="8">
    <location>
        <begin position="267"/>
        <end position="278"/>
    </location>
</feature>
<dbReference type="InterPro" id="IPR001878">
    <property type="entry name" value="Znf_CCHC"/>
</dbReference>
<dbReference type="AlphaFoldDB" id="A0AAD9UWX1"/>
<evidence type="ECO:0000259" key="9">
    <source>
        <dbReference type="PROSITE" id="PS50158"/>
    </source>
</evidence>
<evidence type="ECO:0000256" key="3">
    <source>
        <dbReference type="ARBA" id="ARBA00022833"/>
    </source>
</evidence>
<dbReference type="GO" id="GO:0003677">
    <property type="term" value="F:DNA binding"/>
    <property type="evidence" value="ECO:0007669"/>
    <property type="project" value="UniProtKB-UniRule"/>
</dbReference>
<evidence type="ECO:0000259" key="10">
    <source>
        <dbReference type="PROSITE" id="PS50950"/>
    </source>
</evidence>
<dbReference type="PROSITE" id="PS50158">
    <property type="entry name" value="ZF_CCHC"/>
    <property type="match status" value="1"/>
</dbReference>
<feature type="coiled-coil region" evidence="7">
    <location>
        <begin position="188"/>
        <end position="218"/>
    </location>
</feature>
<evidence type="ECO:0000256" key="2">
    <source>
        <dbReference type="ARBA" id="ARBA00022771"/>
    </source>
</evidence>
<dbReference type="Proteomes" id="UP001249851">
    <property type="component" value="Unassembled WGS sequence"/>
</dbReference>
<dbReference type="PANTHER" id="PTHR31751">
    <property type="entry name" value="SI:CH211-108C17.2-RELATED-RELATED"/>
    <property type="match status" value="1"/>
</dbReference>
<feature type="compositionally biased region" description="Polar residues" evidence="8">
    <location>
        <begin position="234"/>
        <end position="244"/>
    </location>
</feature>
<keyword evidence="1" id="KW-0479">Metal-binding</keyword>
<keyword evidence="4 6" id="KW-0238">DNA-binding</keyword>
<keyword evidence="3" id="KW-0862">Zinc</keyword>
<evidence type="ECO:0000256" key="1">
    <source>
        <dbReference type="ARBA" id="ARBA00022723"/>
    </source>
</evidence>
<dbReference type="EMBL" id="JARQWQ010000081">
    <property type="protein sequence ID" value="KAK2552961.1"/>
    <property type="molecule type" value="Genomic_DNA"/>
</dbReference>
<evidence type="ECO:0000313" key="12">
    <source>
        <dbReference type="Proteomes" id="UP001249851"/>
    </source>
</evidence>
<organism evidence="11 12">
    <name type="scientific">Acropora cervicornis</name>
    <name type="common">Staghorn coral</name>
    <dbReference type="NCBI Taxonomy" id="6130"/>
    <lineage>
        <taxon>Eukaryota</taxon>
        <taxon>Metazoa</taxon>
        <taxon>Cnidaria</taxon>
        <taxon>Anthozoa</taxon>
        <taxon>Hexacorallia</taxon>
        <taxon>Scleractinia</taxon>
        <taxon>Astrocoeniina</taxon>
        <taxon>Acroporidae</taxon>
        <taxon>Acropora</taxon>
    </lineage>
</organism>
<feature type="region of interest" description="Disordered" evidence="8">
    <location>
        <begin position="73"/>
        <end position="147"/>
    </location>
</feature>
<dbReference type="InterPro" id="IPR006612">
    <property type="entry name" value="THAP_Znf"/>
</dbReference>
<evidence type="ECO:0000256" key="5">
    <source>
        <dbReference type="PROSITE-ProRule" id="PRU00047"/>
    </source>
</evidence>
<dbReference type="SUPFAM" id="SSF57716">
    <property type="entry name" value="Glucocorticoid receptor-like (DNA-binding domain)"/>
    <property type="match status" value="1"/>
</dbReference>
<protein>
    <submittedName>
        <fullName evidence="11">Uncharacterized protein</fullName>
    </submittedName>
</protein>
<dbReference type="SMART" id="SM00692">
    <property type="entry name" value="DM3"/>
    <property type="match status" value="1"/>
</dbReference>
<reference evidence="11" key="2">
    <citation type="journal article" date="2023" name="Science">
        <title>Genomic signatures of disease resistance in endangered staghorn corals.</title>
        <authorList>
            <person name="Vollmer S.V."/>
            <person name="Selwyn J.D."/>
            <person name="Despard B.A."/>
            <person name="Roesel C.L."/>
        </authorList>
    </citation>
    <scope>NUCLEOTIDE SEQUENCE</scope>
    <source>
        <strain evidence="11">K2</strain>
    </source>
</reference>
<reference evidence="11" key="1">
    <citation type="journal article" date="2023" name="G3 (Bethesda)">
        <title>Whole genome assembly and annotation of the endangered Caribbean coral Acropora cervicornis.</title>
        <authorList>
            <person name="Selwyn J.D."/>
            <person name="Vollmer S.V."/>
        </authorList>
    </citation>
    <scope>NUCLEOTIDE SEQUENCE</scope>
    <source>
        <strain evidence="11">K2</strain>
    </source>
</reference>
<dbReference type="GO" id="GO:0008270">
    <property type="term" value="F:zinc ion binding"/>
    <property type="evidence" value="ECO:0007669"/>
    <property type="project" value="UniProtKB-KW"/>
</dbReference>
<gene>
    <name evidence="11" type="ORF">P5673_025663</name>
</gene>
<feature type="compositionally biased region" description="Acidic residues" evidence="8">
    <location>
        <begin position="134"/>
        <end position="144"/>
    </location>
</feature>